<accession>A0A8S5M6E9</accession>
<organism evidence="2">
    <name type="scientific">Microviridae sp. ct13s5</name>
    <dbReference type="NCBI Taxonomy" id="2826723"/>
    <lineage>
        <taxon>Viruses</taxon>
        <taxon>Monodnaviria</taxon>
        <taxon>Sangervirae</taxon>
        <taxon>Phixviricota</taxon>
        <taxon>Malgrandaviricetes</taxon>
        <taxon>Petitvirales</taxon>
        <taxon>Microviridae</taxon>
    </lineage>
</organism>
<sequence length="35" mass="3976">MYTGGPGRDESQRPGLRRPSIRPIKDKISFCISKK</sequence>
<feature type="region of interest" description="Disordered" evidence="1">
    <location>
        <begin position="1"/>
        <end position="35"/>
    </location>
</feature>
<reference evidence="2" key="1">
    <citation type="journal article" date="2021" name="Proc. Natl. Acad. Sci. U.S.A.">
        <title>A Catalog of Tens of Thousands of Viruses from Human Metagenomes Reveals Hidden Associations with Chronic Diseases.</title>
        <authorList>
            <person name="Tisza M.J."/>
            <person name="Buck C.B."/>
        </authorList>
    </citation>
    <scope>NUCLEOTIDE SEQUENCE</scope>
    <source>
        <strain evidence="2">Ct13s5</strain>
    </source>
</reference>
<evidence type="ECO:0000256" key="1">
    <source>
        <dbReference type="SAM" id="MobiDB-lite"/>
    </source>
</evidence>
<dbReference type="EMBL" id="BK014832">
    <property type="protein sequence ID" value="DAD77728.1"/>
    <property type="molecule type" value="Genomic_DNA"/>
</dbReference>
<evidence type="ECO:0000313" key="2">
    <source>
        <dbReference type="EMBL" id="DAD77728.1"/>
    </source>
</evidence>
<proteinExistence type="predicted"/>
<protein>
    <submittedName>
        <fullName evidence="2">Uncharacterized protein</fullName>
    </submittedName>
</protein>
<name>A0A8S5M6E9_9VIRU</name>